<feature type="transmembrane region" description="Helical" evidence="1">
    <location>
        <begin position="133"/>
        <end position="154"/>
    </location>
</feature>
<evidence type="ECO:0000256" key="1">
    <source>
        <dbReference type="SAM" id="Phobius"/>
    </source>
</evidence>
<feature type="transmembrane region" description="Helical" evidence="1">
    <location>
        <begin position="350"/>
        <end position="370"/>
    </location>
</feature>
<dbReference type="RefSeq" id="WP_345113005.1">
    <property type="nucleotide sequence ID" value="NZ_BAABDH010000036.1"/>
</dbReference>
<feature type="transmembrane region" description="Helical" evidence="1">
    <location>
        <begin position="264"/>
        <end position="284"/>
    </location>
</feature>
<sequence length="434" mass="49350">MSEFSASVPAVVTRYRYPLVTVLHLLLLTALVSALYAFGLVQVLPSESSLRQWDVNWYDQIRTTGYAYSATATSNSAFFPLLPYLWRFTGLGLVGISLFNVSLFLSSFTWLAYQLRLPARLQLLLLSTPSLMFMIVPYTEALFFCFVTLLLLGLRRRQLSWWLLGLLGCGLTRSASTMFTPSLLFMVLIWAAQPGQLRTALTWGVTGLLALAASVGMVATLQWKTIGEPWGFVLAQKHWGHKLTLPKFPVVDPSGIDMLWLDGLAVWLGMAAIGCCCWLAWHWLKSRRQRLDTPSTPPEVVFSLGYCVCVVLFILFFQSGSIWNMGRYIFATPFLVVLAASLARQPAWSWRRYAQVAAATMVLWQIFGIYTQGFDNFSTSQALWYFGLATAYLLTYLAWRQLRWQREITMMVYVFNLIMLLHFLDGWLQGYVVQ</sequence>
<proteinExistence type="predicted"/>
<keyword evidence="1" id="KW-1133">Transmembrane helix</keyword>
<feature type="transmembrane region" description="Helical" evidence="1">
    <location>
        <begin position="201"/>
        <end position="223"/>
    </location>
</feature>
<evidence type="ECO:0000313" key="2">
    <source>
        <dbReference type="EMBL" id="GAA3935336.1"/>
    </source>
</evidence>
<keyword evidence="3" id="KW-1185">Reference proteome</keyword>
<feature type="transmembrane region" description="Helical" evidence="1">
    <location>
        <begin position="325"/>
        <end position="343"/>
    </location>
</feature>
<reference evidence="3" key="1">
    <citation type="journal article" date="2019" name="Int. J. Syst. Evol. Microbiol.">
        <title>The Global Catalogue of Microorganisms (GCM) 10K type strain sequencing project: providing services to taxonomists for standard genome sequencing and annotation.</title>
        <authorList>
            <consortium name="The Broad Institute Genomics Platform"/>
            <consortium name="The Broad Institute Genome Sequencing Center for Infectious Disease"/>
            <person name="Wu L."/>
            <person name="Ma J."/>
        </authorList>
    </citation>
    <scope>NUCLEOTIDE SEQUENCE [LARGE SCALE GENOMIC DNA]</scope>
    <source>
        <strain evidence="3">JCM 17214</strain>
    </source>
</reference>
<comment type="caution">
    <text evidence="2">The sequence shown here is derived from an EMBL/GenBank/DDBJ whole genome shotgun (WGS) entry which is preliminary data.</text>
</comment>
<feature type="transmembrane region" description="Helical" evidence="1">
    <location>
        <begin position="92"/>
        <end position="113"/>
    </location>
</feature>
<feature type="transmembrane region" description="Helical" evidence="1">
    <location>
        <begin position="20"/>
        <end position="44"/>
    </location>
</feature>
<organism evidence="2 3">
    <name type="scientific">Hymenobacter algoricola</name>
    <dbReference type="NCBI Taxonomy" id="486267"/>
    <lineage>
        <taxon>Bacteria</taxon>
        <taxon>Pseudomonadati</taxon>
        <taxon>Bacteroidota</taxon>
        <taxon>Cytophagia</taxon>
        <taxon>Cytophagales</taxon>
        <taxon>Hymenobacteraceae</taxon>
        <taxon>Hymenobacter</taxon>
    </lineage>
</organism>
<accession>A0ABP7N4T7</accession>
<dbReference type="Proteomes" id="UP001499909">
    <property type="component" value="Unassembled WGS sequence"/>
</dbReference>
<feature type="transmembrane region" description="Helical" evidence="1">
    <location>
        <begin position="300"/>
        <end position="319"/>
    </location>
</feature>
<keyword evidence="1" id="KW-0472">Membrane</keyword>
<evidence type="ECO:0000313" key="3">
    <source>
        <dbReference type="Proteomes" id="UP001499909"/>
    </source>
</evidence>
<feature type="transmembrane region" description="Helical" evidence="1">
    <location>
        <begin position="382"/>
        <end position="399"/>
    </location>
</feature>
<protein>
    <recommendedName>
        <fullName evidence="4">DUF2029 domain-containing protein</fullName>
    </recommendedName>
</protein>
<name>A0ABP7N4T7_9BACT</name>
<feature type="transmembrane region" description="Helical" evidence="1">
    <location>
        <begin position="65"/>
        <end position="86"/>
    </location>
</feature>
<gene>
    <name evidence="2" type="ORF">GCM10022406_19620</name>
</gene>
<feature type="transmembrane region" description="Helical" evidence="1">
    <location>
        <begin position="411"/>
        <end position="432"/>
    </location>
</feature>
<evidence type="ECO:0008006" key="4">
    <source>
        <dbReference type="Google" id="ProtNLM"/>
    </source>
</evidence>
<dbReference type="EMBL" id="BAABDH010000036">
    <property type="protein sequence ID" value="GAA3935336.1"/>
    <property type="molecule type" value="Genomic_DNA"/>
</dbReference>
<keyword evidence="1" id="KW-0812">Transmembrane</keyword>